<feature type="transmembrane region" description="Helical" evidence="1">
    <location>
        <begin position="32"/>
        <end position="49"/>
    </location>
</feature>
<name>A0ABT7XPA2_9NEIS</name>
<keyword evidence="1" id="KW-1133">Transmembrane helix</keyword>
<keyword evidence="1" id="KW-0472">Membrane</keyword>
<gene>
    <name evidence="2" type="ORF">QU481_12020</name>
</gene>
<dbReference type="Proteomes" id="UP001168540">
    <property type="component" value="Unassembled WGS sequence"/>
</dbReference>
<keyword evidence="1" id="KW-0812">Transmembrane</keyword>
<evidence type="ECO:0000313" key="3">
    <source>
        <dbReference type="Proteomes" id="UP001168540"/>
    </source>
</evidence>
<accession>A0ABT7XPA2</accession>
<protein>
    <submittedName>
        <fullName evidence="2">Uncharacterized protein</fullName>
    </submittedName>
</protein>
<organism evidence="2 3">
    <name type="scientific">Crenobacter oryzisoli</name>
    <dbReference type="NCBI Taxonomy" id="3056844"/>
    <lineage>
        <taxon>Bacteria</taxon>
        <taxon>Pseudomonadati</taxon>
        <taxon>Pseudomonadota</taxon>
        <taxon>Betaproteobacteria</taxon>
        <taxon>Neisseriales</taxon>
        <taxon>Neisseriaceae</taxon>
        <taxon>Crenobacter</taxon>
    </lineage>
</organism>
<sequence length="56" mass="6143">MQDLNRVPLGAGQHCYTPAQPKPVEPDTVSDWLFTAIRCGLLLLVLLVLQQLSAVL</sequence>
<evidence type="ECO:0000313" key="2">
    <source>
        <dbReference type="EMBL" id="MDN0075619.1"/>
    </source>
</evidence>
<dbReference type="RefSeq" id="WP_289830253.1">
    <property type="nucleotide sequence ID" value="NZ_JAUEDK010000019.1"/>
</dbReference>
<dbReference type="EMBL" id="JAUEDK010000019">
    <property type="protein sequence ID" value="MDN0075619.1"/>
    <property type="molecule type" value="Genomic_DNA"/>
</dbReference>
<reference evidence="2" key="1">
    <citation type="submission" date="2023-06" db="EMBL/GenBank/DDBJ databases">
        <authorList>
            <person name="Zhang S."/>
        </authorList>
    </citation>
    <scope>NUCLEOTIDE SEQUENCE</scope>
    <source>
        <strain evidence="2">SG2303</strain>
    </source>
</reference>
<evidence type="ECO:0000256" key="1">
    <source>
        <dbReference type="SAM" id="Phobius"/>
    </source>
</evidence>
<proteinExistence type="predicted"/>
<comment type="caution">
    <text evidence="2">The sequence shown here is derived from an EMBL/GenBank/DDBJ whole genome shotgun (WGS) entry which is preliminary data.</text>
</comment>
<keyword evidence="3" id="KW-1185">Reference proteome</keyword>